<keyword evidence="4 6" id="KW-0720">Serine protease</keyword>
<dbReference type="GO" id="GO:0004252">
    <property type="term" value="F:serine-type endopeptidase activity"/>
    <property type="evidence" value="ECO:0007669"/>
    <property type="project" value="UniProtKB-UniRule"/>
</dbReference>
<comment type="similarity">
    <text evidence="6">Belongs to the peptidase S16 family.</text>
</comment>
<feature type="compositionally biased region" description="Pro residues" evidence="7">
    <location>
        <begin position="327"/>
        <end position="342"/>
    </location>
</feature>
<dbReference type="PRINTS" id="PR00830">
    <property type="entry name" value="ENDOLAPTASE"/>
</dbReference>
<evidence type="ECO:0000313" key="9">
    <source>
        <dbReference type="EMBL" id="HFK96518.1"/>
    </source>
</evidence>
<dbReference type="GO" id="GO:0016887">
    <property type="term" value="F:ATP hydrolysis activity"/>
    <property type="evidence" value="ECO:0007669"/>
    <property type="project" value="InterPro"/>
</dbReference>
<dbReference type="GO" id="GO:0004176">
    <property type="term" value="F:ATP-dependent peptidase activity"/>
    <property type="evidence" value="ECO:0007669"/>
    <property type="project" value="UniProtKB-UniRule"/>
</dbReference>
<feature type="domain" description="Lon proteolytic" evidence="8">
    <location>
        <begin position="696"/>
        <end position="915"/>
    </location>
</feature>
<dbReference type="PROSITE" id="PS51786">
    <property type="entry name" value="LON_PROTEOLYTIC"/>
    <property type="match status" value="1"/>
</dbReference>
<dbReference type="InterPro" id="IPR003959">
    <property type="entry name" value="ATPase_AAA_core"/>
</dbReference>
<dbReference type="AlphaFoldDB" id="A0A832EJ11"/>
<dbReference type="GO" id="GO:0030163">
    <property type="term" value="P:protein catabolic process"/>
    <property type="evidence" value="ECO:0007669"/>
    <property type="project" value="InterPro"/>
</dbReference>
<dbReference type="Pfam" id="PF05362">
    <property type="entry name" value="Lon_C"/>
    <property type="match status" value="1"/>
</dbReference>
<feature type="region of interest" description="Disordered" evidence="7">
    <location>
        <begin position="322"/>
        <end position="343"/>
    </location>
</feature>
<dbReference type="GO" id="GO:0005524">
    <property type="term" value="F:ATP binding"/>
    <property type="evidence" value="ECO:0007669"/>
    <property type="project" value="UniProtKB-KW"/>
</dbReference>
<dbReference type="PANTHER" id="PTHR10046">
    <property type="entry name" value="ATP DEPENDENT LON PROTEASE FAMILY MEMBER"/>
    <property type="match status" value="1"/>
</dbReference>
<dbReference type="InterPro" id="IPR027065">
    <property type="entry name" value="Lon_Prtase"/>
</dbReference>
<name>A0A832EJ11_9BACT</name>
<dbReference type="SMART" id="SM00382">
    <property type="entry name" value="AAA"/>
    <property type="match status" value="1"/>
</dbReference>
<evidence type="ECO:0000256" key="5">
    <source>
        <dbReference type="ARBA" id="ARBA00022840"/>
    </source>
</evidence>
<keyword evidence="2" id="KW-0547">Nucleotide-binding</keyword>
<accession>A0A832EJ11</accession>
<dbReference type="InterPro" id="IPR003593">
    <property type="entry name" value="AAA+_ATPase"/>
</dbReference>
<protein>
    <recommendedName>
        <fullName evidence="6">endopeptidase La</fullName>
        <ecNumber evidence="6">3.4.21.53</ecNumber>
    </recommendedName>
</protein>
<evidence type="ECO:0000256" key="4">
    <source>
        <dbReference type="ARBA" id="ARBA00022825"/>
    </source>
</evidence>
<dbReference type="EC" id="3.4.21.53" evidence="6"/>
<evidence type="ECO:0000256" key="2">
    <source>
        <dbReference type="ARBA" id="ARBA00022741"/>
    </source>
</evidence>
<dbReference type="InterPro" id="IPR054594">
    <property type="entry name" value="Lon_lid"/>
</dbReference>
<feature type="active site" evidence="6">
    <location>
        <position position="796"/>
    </location>
</feature>
<evidence type="ECO:0000256" key="3">
    <source>
        <dbReference type="ARBA" id="ARBA00022801"/>
    </source>
</evidence>
<proteinExistence type="inferred from homology"/>
<gene>
    <name evidence="9" type="ORF">ENS06_04220</name>
</gene>
<dbReference type="InterPro" id="IPR008269">
    <property type="entry name" value="Lon_proteolytic"/>
</dbReference>
<keyword evidence="1 6" id="KW-0645">Protease</keyword>
<organism evidence="9">
    <name type="scientific">Desulfacinum infernum</name>
    <dbReference type="NCBI Taxonomy" id="35837"/>
    <lineage>
        <taxon>Bacteria</taxon>
        <taxon>Pseudomonadati</taxon>
        <taxon>Thermodesulfobacteriota</taxon>
        <taxon>Syntrophobacteria</taxon>
        <taxon>Syntrophobacterales</taxon>
        <taxon>Syntrophobacteraceae</taxon>
        <taxon>Desulfacinum</taxon>
    </lineage>
</organism>
<sequence>MFPVTFDRQVLEGLPYPEDEDIVRVIVVLKTILEGRVVPHFRTRRGTDPRHSALVMDRTRIERLEDDQRVIAPLSLLFRREDQWVIAVHERLFDYLAFVLPTDSKGLVTEGTDEERRALAFAEFLLRHQMEHLLYPKTGETAVIEADVAFAVEKAEDDPTFYRLLVHILGDEMVGIKGADYLSLFDTAAKGSPTESVVYRMALRACSWLADLSEDLFAQVLIGLDADCRVQALGECWNRSRQTLLSLVERTAFLQKLFYGFDKIFEADPADAPKTLMAFRDRWGLWGLFHELGVPQEEVERKDDDALFGLFTTHCKMFLQKPGRIPKAPPPKPPEAPKPPVPVKSLKDRIEEAKTDPSYPPQVIEIIEKNKTLAVGHSGAKYSELIETLLAIPWKKLKPIKVTVRDFEEGLHRTHYGLDRPKEMVCDFFTNLIRRYRRFDPSRSEGWERTGSAFLFVGPPGVGKTSLAISIAQNLGIPYHKISLGGMRDESDLRGHGFTYEGSKPGAIVQGLIKMGCMNGMFILDEADKTEKFAIATLLEILDPEQNHLFHDKYTQTTVDIDLSNCHFILTANTLETVPPAVANRCEIVFLDRYSVEEKVAIARYHLIGRLRARYDIRESEIAFPPDEEEELLRHLVREYTYEAGVRDLERILRTLFFRIQRKELADGGPRPVWITRQKIKEYLNTPIRPWKISDEDRIGEILALGVNVELGVGSVIPIQATPIRFGAEVPLESPAGYMSLVHATGNIQKVMDESRKVAMTGILQCAEALQIDARHVSAPIHLHFMGGSTQKDGPSAGGAIALALASALSGKPIRRDVAMTGEIDTHGRITAVGGIAIKLEAAADAGCTTCIVPKQNLRGEDSIERLPQALKTELQILTYDEWAVPHTPFDYHRHILQVVAVDHVVQAAEVAFIEKDDLDGIAQCLLPDAQRVRSVLDPAGKHGGLGLTVLVIKDPAELPVEALKATALHIGLKLAVVCAAPCAEATRQRLERSLGSVPVLAMDPNREKLKDLLPSLAQPVESPEGTAGLAVVAPFFWLLQDGILEEASRGGLPFEKPRFLANNYCVQNAKIKGCKPILNAVMSYLAHAPESLLERSPFLDRVRGIWTVDLCFIPEKYRLDIRRAQALLDRALGAWLETLVPGTVLSAD</sequence>
<evidence type="ECO:0000256" key="1">
    <source>
        <dbReference type="ARBA" id="ARBA00022670"/>
    </source>
</evidence>
<dbReference type="Pfam" id="PF00004">
    <property type="entry name" value="AAA"/>
    <property type="match status" value="1"/>
</dbReference>
<comment type="caution">
    <text evidence="9">The sequence shown here is derived from an EMBL/GenBank/DDBJ whole genome shotgun (WGS) entry which is preliminary data.</text>
</comment>
<keyword evidence="3 6" id="KW-0378">Hydrolase</keyword>
<dbReference type="InterPro" id="IPR020568">
    <property type="entry name" value="Ribosomal_Su5_D2-typ_SF"/>
</dbReference>
<dbReference type="Pfam" id="PF22667">
    <property type="entry name" value="Lon_lid"/>
    <property type="match status" value="1"/>
</dbReference>
<dbReference type="InterPro" id="IPR027417">
    <property type="entry name" value="P-loop_NTPase"/>
</dbReference>
<reference evidence="9" key="1">
    <citation type="journal article" date="2020" name="mSystems">
        <title>Genome- and Community-Level Interaction Insights into Carbon Utilization and Element Cycling Functions of Hydrothermarchaeota in Hydrothermal Sediment.</title>
        <authorList>
            <person name="Zhou Z."/>
            <person name="Liu Y."/>
            <person name="Xu W."/>
            <person name="Pan J."/>
            <person name="Luo Z.H."/>
            <person name="Li M."/>
        </authorList>
    </citation>
    <scope>NUCLEOTIDE SEQUENCE [LARGE SCALE GENOMIC DNA]</scope>
    <source>
        <strain evidence="9">SpSt-456</strain>
    </source>
</reference>
<comment type="catalytic activity">
    <reaction evidence="6">
        <text>Hydrolysis of proteins in presence of ATP.</text>
        <dbReference type="EC" id="3.4.21.53"/>
    </reaction>
</comment>
<evidence type="ECO:0000256" key="7">
    <source>
        <dbReference type="SAM" id="MobiDB-lite"/>
    </source>
</evidence>
<dbReference type="GO" id="GO:0006508">
    <property type="term" value="P:proteolysis"/>
    <property type="evidence" value="ECO:0007669"/>
    <property type="project" value="UniProtKB-KW"/>
</dbReference>
<dbReference type="InterPro" id="IPR014721">
    <property type="entry name" value="Ribsml_uS5_D2-typ_fold_subgr"/>
</dbReference>
<evidence type="ECO:0000256" key="6">
    <source>
        <dbReference type="PROSITE-ProRule" id="PRU01122"/>
    </source>
</evidence>
<dbReference type="Gene3D" id="3.30.230.10">
    <property type="match status" value="1"/>
</dbReference>
<dbReference type="SUPFAM" id="SSF52540">
    <property type="entry name" value="P-loop containing nucleoside triphosphate hydrolases"/>
    <property type="match status" value="1"/>
</dbReference>
<dbReference type="Gene3D" id="1.10.8.60">
    <property type="match status" value="1"/>
</dbReference>
<dbReference type="Gene3D" id="3.40.50.300">
    <property type="entry name" value="P-loop containing nucleotide triphosphate hydrolases"/>
    <property type="match status" value="1"/>
</dbReference>
<dbReference type="SUPFAM" id="SSF54211">
    <property type="entry name" value="Ribosomal protein S5 domain 2-like"/>
    <property type="match status" value="1"/>
</dbReference>
<dbReference type="EMBL" id="DSTK01000013">
    <property type="protein sequence ID" value="HFK96518.1"/>
    <property type="molecule type" value="Genomic_DNA"/>
</dbReference>
<feature type="active site" evidence="6">
    <location>
        <position position="839"/>
    </location>
</feature>
<keyword evidence="5" id="KW-0067">ATP-binding</keyword>
<evidence type="ECO:0000259" key="8">
    <source>
        <dbReference type="PROSITE" id="PS51786"/>
    </source>
</evidence>